<evidence type="ECO:0000313" key="3">
    <source>
        <dbReference type="Proteomes" id="UP000254572"/>
    </source>
</evidence>
<dbReference type="SUPFAM" id="SSF53335">
    <property type="entry name" value="S-adenosyl-L-methionine-dependent methyltransferases"/>
    <property type="match status" value="1"/>
</dbReference>
<dbReference type="OrthoDB" id="323463at2"/>
<name>A0A381E6V7_9GAMM</name>
<keyword evidence="2" id="KW-0808">Transferase</keyword>
<gene>
    <name evidence="2" type="ORF">NCTC13294_01199</name>
</gene>
<dbReference type="Proteomes" id="UP000254572">
    <property type="component" value="Unassembled WGS sequence"/>
</dbReference>
<feature type="domain" description="Methyltransferase type 11" evidence="1">
    <location>
        <begin position="88"/>
        <end position="185"/>
    </location>
</feature>
<keyword evidence="3" id="KW-1185">Reference proteome</keyword>
<dbReference type="GO" id="GO:0032259">
    <property type="term" value="P:methylation"/>
    <property type="evidence" value="ECO:0007669"/>
    <property type="project" value="UniProtKB-KW"/>
</dbReference>
<organism evidence="2 3">
    <name type="scientific">Cardiobacterium valvarum</name>
    <dbReference type="NCBI Taxonomy" id="194702"/>
    <lineage>
        <taxon>Bacteria</taxon>
        <taxon>Pseudomonadati</taxon>
        <taxon>Pseudomonadota</taxon>
        <taxon>Gammaproteobacteria</taxon>
        <taxon>Cardiobacteriales</taxon>
        <taxon>Cardiobacteriaceae</taxon>
        <taxon>Cardiobacterium</taxon>
    </lineage>
</organism>
<dbReference type="Pfam" id="PF08241">
    <property type="entry name" value="Methyltransf_11"/>
    <property type="match status" value="1"/>
</dbReference>
<evidence type="ECO:0000259" key="1">
    <source>
        <dbReference type="Pfam" id="PF08241"/>
    </source>
</evidence>
<proteinExistence type="predicted"/>
<dbReference type="RefSeq" id="WP_115611514.1">
    <property type="nucleotide sequence ID" value="NZ_JBHLZC010000001.1"/>
</dbReference>
<sequence length="247" mass="28619">MPSPKLRAKLQAAYQDLPLQNGILRCLQPAEISGENAKYMKMYDWMGRWYDFGEQWIGRIKYGNSVITTRRALMRELEWRQDATALYVSIGTGIDLNYLPADIDIATLDITGLDLSLGMLRRCQRVWQKKAPGLDLVHANAETLPFWDNGFDIVFHVGGINFFNDKARAIREMLRVAKPGSKIMIADETSDFIDQQYKKSSFTRRYFADTHFDLGEIENSIPADVVERRTQLLWDNRFYCITFRKPC</sequence>
<dbReference type="InterPro" id="IPR013216">
    <property type="entry name" value="Methyltransf_11"/>
</dbReference>
<accession>A0A381E6V7</accession>
<dbReference type="GO" id="GO:0008757">
    <property type="term" value="F:S-adenosylmethionine-dependent methyltransferase activity"/>
    <property type="evidence" value="ECO:0007669"/>
    <property type="project" value="InterPro"/>
</dbReference>
<dbReference type="EMBL" id="UFUW01000001">
    <property type="protein sequence ID" value="SUX22231.1"/>
    <property type="molecule type" value="Genomic_DNA"/>
</dbReference>
<dbReference type="Gene3D" id="3.40.50.150">
    <property type="entry name" value="Vaccinia Virus protein VP39"/>
    <property type="match status" value="1"/>
</dbReference>
<keyword evidence="2" id="KW-0489">Methyltransferase</keyword>
<evidence type="ECO:0000313" key="2">
    <source>
        <dbReference type="EMBL" id="SUX22231.1"/>
    </source>
</evidence>
<protein>
    <submittedName>
        <fullName evidence="2">Phthiotriol/phenolphthiotriol dimycocerosates methyltransferase</fullName>
        <ecNumber evidence="2">2.1.1.-</ecNumber>
    </submittedName>
</protein>
<dbReference type="EC" id="2.1.1.-" evidence="2"/>
<dbReference type="AlphaFoldDB" id="A0A381E6V7"/>
<reference evidence="2 3" key="1">
    <citation type="submission" date="2018-06" db="EMBL/GenBank/DDBJ databases">
        <authorList>
            <consortium name="Pathogen Informatics"/>
            <person name="Doyle S."/>
        </authorList>
    </citation>
    <scope>NUCLEOTIDE SEQUENCE [LARGE SCALE GENOMIC DNA]</scope>
    <source>
        <strain evidence="2 3">NCTC13294</strain>
    </source>
</reference>
<dbReference type="InterPro" id="IPR029063">
    <property type="entry name" value="SAM-dependent_MTases_sf"/>
</dbReference>
<dbReference type="PANTHER" id="PTHR43591">
    <property type="entry name" value="METHYLTRANSFERASE"/>
    <property type="match status" value="1"/>
</dbReference>